<dbReference type="InterPro" id="IPR026533">
    <property type="entry name" value="NTPase/PRRC1"/>
</dbReference>
<comment type="caution">
    <text evidence="14">The sequence shown here is derived from an EMBL/GenBank/DDBJ whole genome shotgun (WGS) entry which is preliminary data.</text>
</comment>
<dbReference type="SUPFAM" id="SSF52972">
    <property type="entry name" value="ITPase-like"/>
    <property type="match status" value="1"/>
</dbReference>
<evidence type="ECO:0000256" key="1">
    <source>
        <dbReference type="ARBA" id="ARBA00001936"/>
    </source>
</evidence>
<evidence type="ECO:0000256" key="4">
    <source>
        <dbReference type="ARBA" id="ARBA00022741"/>
    </source>
</evidence>
<dbReference type="Gene3D" id="3.90.950.10">
    <property type="match status" value="1"/>
</dbReference>
<keyword evidence="12" id="KW-0812">Transmembrane</keyword>
<evidence type="ECO:0000313" key="15">
    <source>
        <dbReference type="Proteomes" id="UP001515480"/>
    </source>
</evidence>
<evidence type="ECO:0000313" key="14">
    <source>
        <dbReference type="EMBL" id="KAL1530726.1"/>
    </source>
</evidence>
<evidence type="ECO:0000256" key="10">
    <source>
        <dbReference type="ARBA" id="ARBA00048174"/>
    </source>
</evidence>
<protein>
    <recommendedName>
        <fullName evidence="9">inosine/xanthosine triphosphatase</fullName>
        <ecNumber evidence="9">3.6.1.73</ecNumber>
    </recommendedName>
</protein>
<keyword evidence="3" id="KW-0479">Metal-binding</keyword>
<evidence type="ECO:0000256" key="11">
    <source>
        <dbReference type="ARBA" id="ARBA00048781"/>
    </source>
</evidence>
<dbReference type="EMBL" id="JBGBPQ010000001">
    <property type="protein sequence ID" value="KAL1530726.1"/>
    <property type="molecule type" value="Genomic_DNA"/>
</dbReference>
<dbReference type="Proteomes" id="UP001515480">
    <property type="component" value="Unassembled WGS sequence"/>
</dbReference>
<dbReference type="GO" id="GO:0103023">
    <property type="term" value="F:ITPase activity"/>
    <property type="evidence" value="ECO:0007669"/>
    <property type="project" value="UniProtKB-EC"/>
</dbReference>
<sequence>MPRSPAAIGVLCVGVPAVLYVAAGTATWGRQLELLIRKGCSLWQRLVSRRQPLRVVLGSTNTGKIAACQHGFVEASFFQVVVSGIAAPSSVSDQPMGVEETILGAKNRAVAALLSDDSAQLGVGLESGLVLVGEHCLDICACAIYTGASHYVGLSSSWMLPPDIAGAIAERGYNQAFEDSGFSADDTGDGVLAQLSNGLLSRPSQMQESVRAALVSLNASLSKPELYPEPKRASDSLKS</sequence>
<evidence type="ECO:0000256" key="3">
    <source>
        <dbReference type="ARBA" id="ARBA00022723"/>
    </source>
</evidence>
<dbReference type="InterPro" id="IPR050299">
    <property type="entry name" value="YjjX_NTPase"/>
</dbReference>
<dbReference type="PANTHER" id="PTHR34699">
    <property type="match status" value="1"/>
</dbReference>
<comment type="catalytic activity">
    <reaction evidence="11">
        <text>XTP + H2O = XDP + phosphate + H(+)</text>
        <dbReference type="Rhea" id="RHEA:28406"/>
        <dbReference type="ChEBI" id="CHEBI:15377"/>
        <dbReference type="ChEBI" id="CHEBI:15378"/>
        <dbReference type="ChEBI" id="CHEBI:43474"/>
        <dbReference type="ChEBI" id="CHEBI:59884"/>
        <dbReference type="ChEBI" id="CHEBI:61314"/>
        <dbReference type="EC" id="3.6.1.73"/>
    </reaction>
</comment>
<dbReference type="EC" id="3.6.1.73" evidence="9"/>
<keyword evidence="12" id="KW-0472">Membrane</keyword>
<gene>
    <name evidence="14" type="ORF">AB1Y20_001625</name>
</gene>
<dbReference type="GO" id="GO:0000166">
    <property type="term" value="F:nucleotide binding"/>
    <property type="evidence" value="ECO:0007669"/>
    <property type="project" value="UniProtKB-KW"/>
</dbReference>
<organism evidence="14 15">
    <name type="scientific">Prymnesium parvum</name>
    <name type="common">Toxic golden alga</name>
    <dbReference type="NCBI Taxonomy" id="97485"/>
    <lineage>
        <taxon>Eukaryota</taxon>
        <taxon>Haptista</taxon>
        <taxon>Haptophyta</taxon>
        <taxon>Prymnesiophyceae</taxon>
        <taxon>Prymnesiales</taxon>
        <taxon>Prymnesiaceae</taxon>
        <taxon>Prymnesium</taxon>
    </lineage>
</organism>
<proteinExistence type="predicted"/>
<keyword evidence="15" id="KW-1185">Reference proteome</keyword>
<evidence type="ECO:0000256" key="6">
    <source>
        <dbReference type="ARBA" id="ARBA00022842"/>
    </source>
</evidence>
<keyword evidence="5" id="KW-0378">Hydrolase</keyword>
<comment type="cofactor">
    <cofactor evidence="2">
        <name>Mg(2+)</name>
        <dbReference type="ChEBI" id="CHEBI:18420"/>
    </cofactor>
</comment>
<accession>A0AB34KCK0</accession>
<evidence type="ECO:0000256" key="5">
    <source>
        <dbReference type="ARBA" id="ARBA00022801"/>
    </source>
</evidence>
<dbReference type="AlphaFoldDB" id="A0AB34KCK0"/>
<evidence type="ECO:0000256" key="2">
    <source>
        <dbReference type="ARBA" id="ARBA00001946"/>
    </source>
</evidence>
<evidence type="ECO:0000259" key="13">
    <source>
        <dbReference type="Pfam" id="PF01931"/>
    </source>
</evidence>
<dbReference type="Pfam" id="PF01931">
    <property type="entry name" value="NTPase_I-T"/>
    <property type="match status" value="1"/>
</dbReference>
<keyword evidence="6" id="KW-0460">Magnesium</keyword>
<dbReference type="GO" id="GO:0006772">
    <property type="term" value="P:thiamine metabolic process"/>
    <property type="evidence" value="ECO:0007669"/>
    <property type="project" value="TreeGrafter"/>
</dbReference>
<comment type="cofactor">
    <cofactor evidence="1">
        <name>Mn(2+)</name>
        <dbReference type="ChEBI" id="CHEBI:29035"/>
    </cofactor>
</comment>
<reference evidence="14 15" key="1">
    <citation type="journal article" date="2024" name="Science">
        <title>Giant polyketide synthase enzymes in the biosynthesis of giant marine polyether toxins.</title>
        <authorList>
            <person name="Fallon T.R."/>
            <person name="Shende V.V."/>
            <person name="Wierzbicki I.H."/>
            <person name="Pendleton A.L."/>
            <person name="Watervoot N.F."/>
            <person name="Auber R.P."/>
            <person name="Gonzalez D.J."/>
            <person name="Wisecaver J.H."/>
            <person name="Moore B.S."/>
        </authorList>
    </citation>
    <scope>NUCLEOTIDE SEQUENCE [LARGE SCALE GENOMIC DNA]</scope>
    <source>
        <strain evidence="14 15">12B1</strain>
    </source>
</reference>
<dbReference type="PANTHER" id="PTHR34699:SF2">
    <property type="entry name" value="NON-CANONICAL PURINE NTP PHOSPHATASE_PRRC1 DOMAIN-CONTAINING PROTEIN"/>
    <property type="match status" value="1"/>
</dbReference>
<evidence type="ECO:0000256" key="9">
    <source>
        <dbReference type="ARBA" id="ARBA00038901"/>
    </source>
</evidence>
<evidence type="ECO:0000256" key="12">
    <source>
        <dbReference type="SAM" id="Phobius"/>
    </source>
</evidence>
<evidence type="ECO:0000256" key="8">
    <source>
        <dbReference type="ARBA" id="ARBA00023211"/>
    </source>
</evidence>
<evidence type="ECO:0000256" key="7">
    <source>
        <dbReference type="ARBA" id="ARBA00023080"/>
    </source>
</evidence>
<keyword evidence="4" id="KW-0547">Nucleotide-binding</keyword>
<name>A0AB34KCK0_PRYPA</name>
<dbReference type="GO" id="GO:0046872">
    <property type="term" value="F:metal ion binding"/>
    <property type="evidence" value="ECO:0007669"/>
    <property type="project" value="UniProtKB-KW"/>
</dbReference>
<keyword evidence="7" id="KW-0546">Nucleotide metabolism</keyword>
<keyword evidence="8" id="KW-0464">Manganese</keyword>
<feature type="transmembrane region" description="Helical" evidence="12">
    <location>
        <begin position="6"/>
        <end position="28"/>
    </location>
</feature>
<dbReference type="InterPro" id="IPR029001">
    <property type="entry name" value="ITPase-like_fam"/>
</dbReference>
<comment type="catalytic activity">
    <reaction evidence="10">
        <text>ITP + H2O = IDP + phosphate + H(+)</text>
        <dbReference type="Rhea" id="RHEA:28330"/>
        <dbReference type="ChEBI" id="CHEBI:15377"/>
        <dbReference type="ChEBI" id="CHEBI:15378"/>
        <dbReference type="ChEBI" id="CHEBI:43474"/>
        <dbReference type="ChEBI" id="CHEBI:58280"/>
        <dbReference type="ChEBI" id="CHEBI:61402"/>
        <dbReference type="EC" id="3.6.1.73"/>
    </reaction>
</comment>
<dbReference type="GO" id="GO:0009117">
    <property type="term" value="P:nucleotide metabolic process"/>
    <property type="evidence" value="ECO:0007669"/>
    <property type="project" value="UniProtKB-KW"/>
</dbReference>
<keyword evidence="12" id="KW-1133">Transmembrane helix</keyword>
<feature type="domain" description="Non-canonical purine NTP phosphatase/PRRC1" evidence="13">
    <location>
        <begin position="58"/>
        <end position="216"/>
    </location>
</feature>